<dbReference type="PANTHER" id="PTHR21599">
    <property type="entry name" value="GLYCERATE KINASE"/>
    <property type="match status" value="1"/>
</dbReference>
<keyword evidence="1 2" id="KW-0418">Kinase</keyword>
<name>A0ABT3C6E0_9MYCO</name>
<dbReference type="GO" id="GO:0016301">
    <property type="term" value="F:kinase activity"/>
    <property type="evidence" value="ECO:0007669"/>
    <property type="project" value="UniProtKB-KW"/>
</dbReference>
<protein>
    <submittedName>
        <fullName evidence="2">Glycerate kinase</fullName>
    </submittedName>
</protein>
<dbReference type="InterPro" id="IPR018193">
    <property type="entry name" value="Glyc_kinase_flavodox-like_fold"/>
</dbReference>
<evidence type="ECO:0000313" key="2">
    <source>
        <dbReference type="EMBL" id="MCV7225044.1"/>
    </source>
</evidence>
<evidence type="ECO:0000256" key="1">
    <source>
        <dbReference type="PIRNR" id="PIRNR006078"/>
    </source>
</evidence>
<organism evidence="2 3">
    <name type="scientific">Mycolicibacterium komossense</name>
    <dbReference type="NCBI Taxonomy" id="1779"/>
    <lineage>
        <taxon>Bacteria</taxon>
        <taxon>Bacillati</taxon>
        <taxon>Actinomycetota</taxon>
        <taxon>Actinomycetes</taxon>
        <taxon>Mycobacteriales</taxon>
        <taxon>Mycobacteriaceae</taxon>
        <taxon>Mycolicibacterium</taxon>
    </lineage>
</organism>
<dbReference type="Proteomes" id="UP001526201">
    <property type="component" value="Unassembled WGS sequence"/>
</dbReference>
<accession>A0ABT3C6E0</accession>
<dbReference type="PIRSF" id="PIRSF006078">
    <property type="entry name" value="GlxK"/>
    <property type="match status" value="1"/>
</dbReference>
<gene>
    <name evidence="2" type="ORF">H7J73_03180</name>
</gene>
<sequence length="366" mass="36550">MTGAQNASLRVLIAPDCFGDTLTAVEAAQAIAVGWQQARPDDELSLAPQSDGGPGFVGVLASRLGELRHIRVAGPLSSDVDADWVFDPVSNTAYIECAQACGLALLGGPPTVQTAEAAHSEGVGQLIAAALAAGATRIAVGLGGSGSTDGGRGMVAALGGVAAARAALAGVDLIAASDVEHPLLGVRGAAHVFGPQKGADPATVLKLEQRMTQWAAELDAVAGRAISTEPGAGAAGGIGAALLALGGRRESGAAIIAEYTHLADDVAAADLIITGEGRFDDQSLHGKVVSALANGAREHHTPVLVLAGQVTLDDETLRAAGILVAFSITDFAGSVQLAIDDAANQLAGLACKTAVELGNSGETRYR</sequence>
<keyword evidence="1" id="KW-0808">Transferase</keyword>
<dbReference type="InterPro" id="IPR004381">
    <property type="entry name" value="Glycerate_kinase"/>
</dbReference>
<dbReference type="SUPFAM" id="SSF110738">
    <property type="entry name" value="Glycerate kinase I"/>
    <property type="match status" value="1"/>
</dbReference>
<dbReference type="Gene3D" id="3.90.1510.10">
    <property type="entry name" value="Glycerate kinase, domain 2"/>
    <property type="match status" value="2"/>
</dbReference>
<dbReference type="Pfam" id="PF02595">
    <property type="entry name" value="Gly_kinase"/>
    <property type="match status" value="2"/>
</dbReference>
<evidence type="ECO:0000313" key="3">
    <source>
        <dbReference type="Proteomes" id="UP001526201"/>
    </source>
</evidence>
<dbReference type="EMBL" id="JACKTY010000012">
    <property type="protein sequence ID" value="MCV7225044.1"/>
    <property type="molecule type" value="Genomic_DNA"/>
</dbReference>
<dbReference type="PANTHER" id="PTHR21599:SF0">
    <property type="entry name" value="GLYCERATE KINASE"/>
    <property type="match status" value="1"/>
</dbReference>
<proteinExistence type="inferred from homology"/>
<dbReference type="InterPro" id="IPR036129">
    <property type="entry name" value="Glycerate_kinase_sf"/>
</dbReference>
<reference evidence="2 3" key="1">
    <citation type="journal article" date="2022" name="BMC Genomics">
        <title>Comparative genome analysis of mycobacteria focusing on tRNA and non-coding RNA.</title>
        <authorList>
            <person name="Behra P.R.K."/>
            <person name="Pettersson B.M.F."/>
            <person name="Ramesh M."/>
            <person name="Das S."/>
            <person name="Dasgupta S."/>
            <person name="Kirsebom L.A."/>
        </authorList>
    </citation>
    <scope>NUCLEOTIDE SEQUENCE [LARGE SCALE GENOMIC DNA]</scope>
    <source>
        <strain evidence="2 3">DSM 44078</strain>
    </source>
</reference>
<comment type="caution">
    <text evidence="2">The sequence shown here is derived from an EMBL/GenBank/DDBJ whole genome shotgun (WGS) entry which is preliminary data.</text>
</comment>
<comment type="similarity">
    <text evidence="1">Belongs to the glycerate kinase type-1 family.</text>
</comment>
<keyword evidence="3" id="KW-1185">Reference proteome</keyword>